<dbReference type="InterPro" id="IPR007313">
    <property type="entry name" value="FxsA"/>
</dbReference>
<name>A0A231V225_9HYPH</name>
<dbReference type="PANTHER" id="PTHR35335">
    <property type="entry name" value="UPF0716 PROTEIN FXSA"/>
    <property type="match status" value="1"/>
</dbReference>
<proteinExistence type="predicted"/>
<feature type="transmembrane region" description="Helical" evidence="2">
    <location>
        <begin position="30"/>
        <end position="48"/>
    </location>
</feature>
<keyword evidence="2" id="KW-0812">Transmembrane</keyword>
<sequence>MRFGIIPFLLLVIPITEIAAFILVGQWIGVLPTLLGIVVTAVLGSILLRRQGMATLTAIRSEIDAGNVPGRELVHGLMIALAGVLLMTPGYVTDALGLLLFVPSLRDAAWRVLSRHVVMVSSASVFSNRPSGDDGPRPGPSRAGARRGGPRIVDLDSDDYSVHREERH</sequence>
<organism evidence="3 4">
    <name type="scientific">Notoacmeibacter marinus</name>
    <dbReference type="NCBI Taxonomy" id="1876515"/>
    <lineage>
        <taxon>Bacteria</taxon>
        <taxon>Pseudomonadati</taxon>
        <taxon>Pseudomonadota</taxon>
        <taxon>Alphaproteobacteria</taxon>
        <taxon>Hyphomicrobiales</taxon>
        <taxon>Notoacmeibacteraceae</taxon>
        <taxon>Notoacmeibacter</taxon>
    </lineage>
</organism>
<keyword evidence="2" id="KW-0472">Membrane</keyword>
<feature type="transmembrane region" description="Helical" evidence="2">
    <location>
        <begin position="77"/>
        <end position="102"/>
    </location>
</feature>
<dbReference type="NCBIfam" id="NF008528">
    <property type="entry name" value="PRK11463.1-2"/>
    <property type="match status" value="1"/>
</dbReference>
<evidence type="ECO:0000256" key="1">
    <source>
        <dbReference type="SAM" id="MobiDB-lite"/>
    </source>
</evidence>
<dbReference type="Proteomes" id="UP000215405">
    <property type="component" value="Unassembled WGS sequence"/>
</dbReference>
<feature type="region of interest" description="Disordered" evidence="1">
    <location>
        <begin position="126"/>
        <end position="168"/>
    </location>
</feature>
<dbReference type="GO" id="GO:0016020">
    <property type="term" value="C:membrane"/>
    <property type="evidence" value="ECO:0007669"/>
    <property type="project" value="InterPro"/>
</dbReference>
<keyword evidence="2" id="KW-1133">Transmembrane helix</keyword>
<dbReference type="Pfam" id="PF04186">
    <property type="entry name" value="FxsA"/>
    <property type="match status" value="1"/>
</dbReference>
<keyword evidence="4" id="KW-1185">Reference proteome</keyword>
<dbReference type="PANTHER" id="PTHR35335:SF1">
    <property type="entry name" value="UPF0716 PROTEIN FXSA"/>
    <property type="match status" value="1"/>
</dbReference>
<reference evidence="4" key="1">
    <citation type="journal article" date="2017" name="Int. J. Syst. Evol. Microbiol.">
        <title>Notoacmeibacter marinus gen. nov., sp. nov., isolated from the gut of a limpet and proposal of Notoacmeibacteraceae fam. nov. in the order Rhizobiales of the class Alphaproteobacteria.</title>
        <authorList>
            <person name="Huang Z."/>
            <person name="Guo F."/>
            <person name="Lai Q."/>
        </authorList>
    </citation>
    <scope>NUCLEOTIDE SEQUENCE [LARGE SCALE GENOMIC DNA]</scope>
    <source>
        <strain evidence="4">XMTR2A4</strain>
    </source>
</reference>
<evidence type="ECO:0000313" key="3">
    <source>
        <dbReference type="EMBL" id="OXT02243.1"/>
    </source>
</evidence>
<protein>
    <submittedName>
        <fullName evidence="3">Membrane protein FxsA</fullName>
    </submittedName>
</protein>
<dbReference type="RefSeq" id="WP_094076202.1">
    <property type="nucleotide sequence ID" value="NZ_NBYO01000001.1"/>
</dbReference>
<comment type="caution">
    <text evidence="3">The sequence shown here is derived from an EMBL/GenBank/DDBJ whole genome shotgun (WGS) entry which is preliminary data.</text>
</comment>
<dbReference type="EMBL" id="NBYO01000001">
    <property type="protein sequence ID" value="OXT02243.1"/>
    <property type="molecule type" value="Genomic_DNA"/>
</dbReference>
<gene>
    <name evidence="3" type="ORF">B7H23_04840</name>
</gene>
<evidence type="ECO:0000256" key="2">
    <source>
        <dbReference type="SAM" id="Phobius"/>
    </source>
</evidence>
<evidence type="ECO:0000313" key="4">
    <source>
        <dbReference type="Proteomes" id="UP000215405"/>
    </source>
</evidence>
<dbReference type="AlphaFoldDB" id="A0A231V225"/>
<accession>A0A231V225</accession>